<dbReference type="Proteomes" id="UP001165541">
    <property type="component" value="Unassembled WGS sequence"/>
</dbReference>
<dbReference type="InterPro" id="IPR001789">
    <property type="entry name" value="Sig_transdc_resp-reg_receiver"/>
</dbReference>
<proteinExistence type="predicted"/>
<sequence>MQQPAAIPTVDAPAPRVHAPLVRPSVRRLALVVEDNPVNQLLAEEMLKRLGFEVALAADGVEALEACQRNTPDIVLMDIQMPRMDGFDATRQLRLMQQAGLLRRFPIIAVTACGTSRQQCLDAGMDGYIPKPLDLASIGRQLQEVAH</sequence>
<organism evidence="4 5">
    <name type="scientific">Caldimonas mangrovi</name>
    <dbReference type="NCBI Taxonomy" id="2944811"/>
    <lineage>
        <taxon>Bacteria</taxon>
        <taxon>Pseudomonadati</taxon>
        <taxon>Pseudomonadota</taxon>
        <taxon>Betaproteobacteria</taxon>
        <taxon>Burkholderiales</taxon>
        <taxon>Sphaerotilaceae</taxon>
        <taxon>Caldimonas</taxon>
    </lineage>
</organism>
<dbReference type="SUPFAM" id="SSF52172">
    <property type="entry name" value="CheY-like"/>
    <property type="match status" value="1"/>
</dbReference>
<dbReference type="PANTHER" id="PTHR45339">
    <property type="entry name" value="HYBRID SIGNAL TRANSDUCTION HISTIDINE KINASE J"/>
    <property type="match status" value="1"/>
</dbReference>
<comment type="caution">
    <text evidence="4">The sequence shown here is derived from an EMBL/GenBank/DDBJ whole genome shotgun (WGS) entry which is preliminary data.</text>
</comment>
<name>A0ABT0YPC9_9BURK</name>
<dbReference type="InterPro" id="IPR011006">
    <property type="entry name" value="CheY-like_superfamily"/>
</dbReference>
<dbReference type="PROSITE" id="PS50110">
    <property type="entry name" value="RESPONSE_REGULATORY"/>
    <property type="match status" value="1"/>
</dbReference>
<evidence type="ECO:0000259" key="3">
    <source>
        <dbReference type="PROSITE" id="PS50110"/>
    </source>
</evidence>
<feature type="domain" description="Response regulatory" evidence="3">
    <location>
        <begin position="29"/>
        <end position="146"/>
    </location>
</feature>
<dbReference type="Gene3D" id="3.40.50.2300">
    <property type="match status" value="1"/>
</dbReference>
<dbReference type="PANTHER" id="PTHR45339:SF3">
    <property type="entry name" value="HISTIDINE KINASE"/>
    <property type="match status" value="1"/>
</dbReference>
<gene>
    <name evidence="4" type="ORF">M8A51_13735</name>
</gene>
<feature type="modified residue" description="4-aspartylphosphate" evidence="2">
    <location>
        <position position="78"/>
    </location>
</feature>
<dbReference type="CDD" id="cd17546">
    <property type="entry name" value="REC_hyHK_CKI1_RcsC-like"/>
    <property type="match status" value="1"/>
</dbReference>
<keyword evidence="1 2" id="KW-0597">Phosphoprotein</keyword>
<evidence type="ECO:0000313" key="5">
    <source>
        <dbReference type="Proteomes" id="UP001165541"/>
    </source>
</evidence>
<dbReference type="RefSeq" id="WP_251779041.1">
    <property type="nucleotide sequence ID" value="NZ_JAMKFE010000007.1"/>
</dbReference>
<dbReference type="Pfam" id="PF00072">
    <property type="entry name" value="Response_reg"/>
    <property type="match status" value="1"/>
</dbReference>
<dbReference type="SMART" id="SM00448">
    <property type="entry name" value="REC"/>
    <property type="match status" value="1"/>
</dbReference>
<evidence type="ECO:0000256" key="2">
    <source>
        <dbReference type="PROSITE-ProRule" id="PRU00169"/>
    </source>
</evidence>
<dbReference type="EMBL" id="JAMKFE010000007">
    <property type="protein sequence ID" value="MCM5680589.1"/>
    <property type="molecule type" value="Genomic_DNA"/>
</dbReference>
<keyword evidence="5" id="KW-1185">Reference proteome</keyword>
<reference evidence="4" key="1">
    <citation type="submission" date="2022-05" db="EMBL/GenBank/DDBJ databases">
        <title>Schlegelella sp. nov., isolated from mangrove soil.</title>
        <authorList>
            <person name="Liu Y."/>
            <person name="Ge X."/>
            <person name="Liu W."/>
        </authorList>
    </citation>
    <scope>NUCLEOTIDE SEQUENCE</scope>
    <source>
        <strain evidence="4">S2-27</strain>
    </source>
</reference>
<accession>A0ABT0YPC9</accession>
<protein>
    <submittedName>
        <fullName evidence="4">Response regulator</fullName>
    </submittedName>
</protein>
<evidence type="ECO:0000313" key="4">
    <source>
        <dbReference type="EMBL" id="MCM5680589.1"/>
    </source>
</evidence>
<evidence type="ECO:0000256" key="1">
    <source>
        <dbReference type="ARBA" id="ARBA00022553"/>
    </source>
</evidence>